<dbReference type="Pfam" id="PF01546">
    <property type="entry name" value="Peptidase_M20"/>
    <property type="match status" value="1"/>
</dbReference>
<dbReference type="EMBL" id="CP002505">
    <property type="protein sequence ID" value="ADW73925.1"/>
    <property type="molecule type" value="Genomic_DNA"/>
</dbReference>
<keyword evidence="3" id="KW-0378">Hydrolase</keyword>
<accession>A0A0H3FCT2</accession>
<proteinExistence type="predicted"/>
<evidence type="ECO:0000313" key="5">
    <source>
        <dbReference type="Proteomes" id="UP000007257"/>
    </source>
</evidence>
<dbReference type="SUPFAM" id="SSF53187">
    <property type="entry name" value="Zn-dependent exopeptidases"/>
    <property type="match status" value="1"/>
</dbReference>
<dbReference type="Gene3D" id="3.30.70.360">
    <property type="match status" value="1"/>
</dbReference>
<dbReference type="HOGENOM" id="CLU_586274_0_0_6"/>
<dbReference type="GO" id="GO:0008233">
    <property type="term" value="F:peptidase activity"/>
    <property type="evidence" value="ECO:0007669"/>
    <property type="project" value="UniProtKB-KW"/>
</dbReference>
<keyword evidence="1" id="KW-0645">Protease</keyword>
<reference evidence="5" key="1">
    <citation type="submission" date="2011-01" db="EMBL/GenBank/DDBJ databases">
        <title>Complete sequence of chromosome of Rahnella sp. Y9602.</title>
        <authorList>
            <consortium name="US DOE Joint Genome Institute"/>
            <person name="Lucas S."/>
            <person name="Copeland A."/>
            <person name="Lapidus A."/>
            <person name="Cheng J.-F."/>
            <person name="Goodwin L."/>
            <person name="Pitluck S."/>
            <person name="Lu M."/>
            <person name="Detter J.C."/>
            <person name="Han C."/>
            <person name="Tapia R."/>
            <person name="Land M."/>
            <person name="Hauser L."/>
            <person name="Kyrpides N."/>
            <person name="Ivanova N."/>
            <person name="Ovchinnikova G."/>
            <person name="Pagani I."/>
            <person name="Sobecky P.A."/>
            <person name="Martinez R.J."/>
            <person name="Woyke T."/>
        </authorList>
    </citation>
    <scope>NUCLEOTIDE SEQUENCE [LARGE SCALE GENOMIC DNA]</scope>
    <source>
        <strain evidence="5">Y9602</strain>
    </source>
</reference>
<dbReference type="Proteomes" id="UP000007257">
    <property type="component" value="Chromosome"/>
</dbReference>
<evidence type="ECO:0000256" key="2">
    <source>
        <dbReference type="ARBA" id="ARBA00022723"/>
    </source>
</evidence>
<protein>
    <submittedName>
        <fullName evidence="4">Peptidase M20</fullName>
    </submittedName>
</protein>
<dbReference type="AlphaFoldDB" id="A0A0H3FCT2"/>
<dbReference type="InterPro" id="IPR002933">
    <property type="entry name" value="Peptidase_M20"/>
</dbReference>
<evidence type="ECO:0000313" key="4">
    <source>
        <dbReference type="EMBL" id="ADW73925.1"/>
    </source>
</evidence>
<dbReference type="OrthoDB" id="9761532at2"/>
<dbReference type="eggNOG" id="COG0624">
    <property type="taxonomic scope" value="Bacteria"/>
</dbReference>
<organism evidence="4 5">
    <name type="scientific">Rahnella sp. (strain Y9602)</name>
    <dbReference type="NCBI Taxonomy" id="2703885"/>
    <lineage>
        <taxon>Bacteria</taxon>
        <taxon>Pseudomonadati</taxon>
        <taxon>Pseudomonadota</taxon>
        <taxon>Gammaproteobacteria</taxon>
        <taxon>Enterobacterales</taxon>
        <taxon>Yersiniaceae</taxon>
        <taxon>Rahnella</taxon>
    </lineage>
</organism>
<dbReference type="RefSeq" id="WP_013575625.1">
    <property type="nucleotide sequence ID" value="NC_015061.1"/>
</dbReference>
<dbReference type="PANTHER" id="PTHR43270">
    <property type="entry name" value="BETA-ALA-HIS DIPEPTIDASE"/>
    <property type="match status" value="1"/>
</dbReference>
<name>A0A0H3FCT2_RAHSY</name>
<reference evidence="4 5" key="2">
    <citation type="journal article" date="2012" name="J. Bacteriol.">
        <title>Complete Genome Sequence of Rahnella sp. Strain Y9602, a Gammaproteobacterium Isolate from Metal- and Radionuclide-Contaminated Soil.</title>
        <authorList>
            <person name="Martinez R.J."/>
            <person name="Bruce D."/>
            <person name="Detter C."/>
            <person name="Goodwin L.A."/>
            <person name="Han J."/>
            <person name="Han C.S."/>
            <person name="Held B."/>
            <person name="Land M.L."/>
            <person name="Mikhailova N."/>
            <person name="Nolan M."/>
            <person name="Pennacchio L."/>
            <person name="Pitluck S."/>
            <person name="Tapia R."/>
            <person name="Woyke T."/>
            <person name="Sobecky P.A."/>
        </authorList>
    </citation>
    <scope>NUCLEOTIDE SEQUENCE [LARGE SCALE GENOMIC DNA]</scope>
    <source>
        <strain evidence="4 5">Y9602</strain>
    </source>
</reference>
<dbReference type="GO" id="GO:0006508">
    <property type="term" value="P:proteolysis"/>
    <property type="evidence" value="ECO:0007669"/>
    <property type="project" value="UniProtKB-KW"/>
</dbReference>
<dbReference type="Gene3D" id="3.40.630.10">
    <property type="entry name" value="Zn peptidases"/>
    <property type="match status" value="1"/>
</dbReference>
<sequence length="460" mass="49672">MTHPVPPALQPTLDLLKAMTPFASVSGQISQQRELAQWLEDWIRQNLHGVPVLPVSQQNDENTPPLVHMRIERQAAKTLVLYNMYDVMPATDEGWEFPPFTGGITEWPGTGAVYIARGAENNKGPLAGMLMAIKSLCDAGGPDVNLEIILEGEEETGSGRLRRYLAQEPCPVPSAGAVFFPSLCEYGGGAPRVYLGFSGLSGGRLRVSGGAWGGPHAAIHASNANWIANPVWRLVHALHAIAPAENSGVIARQTVDEPANRLLHTLAQQFSISDELHFRRSEKLSVSGDTLACLQQLINGAVLNISEICSDPQQARGVIPHSASAELALRVPPGIDGENLLAAIRQTLCRAEFDGVELELDDSYPGHRFPRNSPGVDALLASYQAQGAQPQVWPWAPGCAPAYTFARIAPAFLIGGLGHGGNAHGVNEFVTLRGLERFQQSVTDWIRFYARDTPFSALPE</sequence>
<evidence type="ECO:0000256" key="3">
    <source>
        <dbReference type="ARBA" id="ARBA00022801"/>
    </source>
</evidence>
<dbReference type="InterPro" id="IPR051458">
    <property type="entry name" value="Cyt/Met_Dipeptidase"/>
</dbReference>
<dbReference type="KEGG" id="rah:Rahaq_2316"/>
<evidence type="ECO:0000256" key="1">
    <source>
        <dbReference type="ARBA" id="ARBA00022670"/>
    </source>
</evidence>
<keyword evidence="2" id="KW-0479">Metal-binding</keyword>
<gene>
    <name evidence="4" type="ordered locus">Rahaq_2316</name>
</gene>
<dbReference type="PANTHER" id="PTHR43270:SF4">
    <property type="entry name" value="CARNOSINE DIPEPTIDASE 2, ISOFORM A"/>
    <property type="match status" value="1"/>
</dbReference>
<dbReference type="GO" id="GO:0046872">
    <property type="term" value="F:metal ion binding"/>
    <property type="evidence" value="ECO:0007669"/>
    <property type="project" value="UniProtKB-KW"/>
</dbReference>